<name>A0A6L5GTY5_9FIRM</name>
<evidence type="ECO:0000259" key="1">
    <source>
        <dbReference type="PROSITE" id="PS51186"/>
    </source>
</evidence>
<dbReference type="AlphaFoldDB" id="A0A6L5GTY5"/>
<dbReference type="EMBL" id="VOGB01000005">
    <property type="protein sequence ID" value="MQM73618.1"/>
    <property type="molecule type" value="Genomic_DNA"/>
</dbReference>
<proteinExistence type="predicted"/>
<sequence>MHFKELCADNEQGIAEMSKMATAIVREHFDPLIGKAQNDYMLQLFQSEDAIAKQLDSGYRYFFVADGERTVGFIAFYPKGQVMYLSKFYLYRDERGKGYAHQMLDFIVQETKKIGRDGIELNVNKLNPACQVYEHLGFKKIRAEKNDIGHGFYMDDFVYRLDLSHL</sequence>
<reference evidence="2" key="1">
    <citation type="journal article" date="2020" name="Appl. Environ. Microbiol.">
        <title>Medium-Chain Fatty Acid Synthesis by 'Candidatus Weimeria bifida' gen. nov., sp. nov., and 'Candidatus Pseudoramibacter fermentans' sp. nov.</title>
        <authorList>
            <person name="Scarborough M.J."/>
            <person name="Myers K.S."/>
            <person name="Donohue T.J."/>
            <person name="Noguera D.R."/>
        </authorList>
    </citation>
    <scope>NUCLEOTIDE SEQUENCE</scope>
    <source>
        <strain evidence="2">EUB1.1</strain>
    </source>
</reference>
<dbReference type="PROSITE" id="PS51186">
    <property type="entry name" value="GNAT"/>
    <property type="match status" value="1"/>
</dbReference>
<evidence type="ECO:0000313" key="2">
    <source>
        <dbReference type="EMBL" id="MQM73618.1"/>
    </source>
</evidence>
<dbReference type="CDD" id="cd04301">
    <property type="entry name" value="NAT_SF"/>
    <property type="match status" value="1"/>
</dbReference>
<comment type="caution">
    <text evidence="2">The sequence shown here is derived from an EMBL/GenBank/DDBJ whole genome shotgun (WGS) entry which is preliminary data.</text>
</comment>
<accession>A0A6L5GTY5</accession>
<dbReference type="SUPFAM" id="SSF55729">
    <property type="entry name" value="Acyl-CoA N-acyltransferases (Nat)"/>
    <property type="match status" value="1"/>
</dbReference>
<dbReference type="GO" id="GO:0016747">
    <property type="term" value="F:acyltransferase activity, transferring groups other than amino-acyl groups"/>
    <property type="evidence" value="ECO:0007669"/>
    <property type="project" value="InterPro"/>
</dbReference>
<dbReference type="InterPro" id="IPR000182">
    <property type="entry name" value="GNAT_dom"/>
</dbReference>
<dbReference type="Pfam" id="PF13673">
    <property type="entry name" value="Acetyltransf_10"/>
    <property type="match status" value="1"/>
</dbReference>
<dbReference type="InterPro" id="IPR016181">
    <property type="entry name" value="Acyl_CoA_acyltransferase"/>
</dbReference>
<organism evidence="2 3">
    <name type="scientific">Candidatus Pseudoramibacter fermentans</name>
    <dbReference type="NCBI Taxonomy" id="2594427"/>
    <lineage>
        <taxon>Bacteria</taxon>
        <taxon>Bacillati</taxon>
        <taxon>Bacillota</taxon>
        <taxon>Clostridia</taxon>
        <taxon>Eubacteriales</taxon>
        <taxon>Eubacteriaceae</taxon>
        <taxon>Pseudoramibacter</taxon>
    </lineage>
</organism>
<protein>
    <submittedName>
        <fullName evidence="2">GNAT family N-acetyltransferase</fullName>
    </submittedName>
</protein>
<evidence type="ECO:0000313" key="3">
    <source>
        <dbReference type="Proteomes" id="UP000473648"/>
    </source>
</evidence>
<feature type="domain" description="N-acetyltransferase" evidence="1">
    <location>
        <begin position="24"/>
        <end position="159"/>
    </location>
</feature>
<dbReference type="Proteomes" id="UP000473648">
    <property type="component" value="Unassembled WGS sequence"/>
</dbReference>
<gene>
    <name evidence="2" type="ORF">FRC53_09455</name>
</gene>
<dbReference type="Gene3D" id="3.40.630.30">
    <property type="match status" value="1"/>
</dbReference>
<keyword evidence="3" id="KW-1185">Reference proteome</keyword>